<protein>
    <submittedName>
        <fullName evidence="1">Uncharacterized protein</fullName>
    </submittedName>
</protein>
<comment type="caution">
    <text evidence="1">The sequence shown here is derived from an EMBL/GenBank/DDBJ whole genome shotgun (WGS) entry which is preliminary data.</text>
</comment>
<evidence type="ECO:0000313" key="1">
    <source>
        <dbReference type="EMBL" id="TKX30646.1"/>
    </source>
</evidence>
<keyword evidence="2" id="KW-1185">Reference proteome</keyword>
<name>A0A4U7BP02_9BACT</name>
<sequence length="154" mass="17893">MANTMLLGGESIVYDNPINLEFSDTSYIFSQTDYSYASQMLKVAKKIKYEIAIGKHTAYGIEPNTHISETYEYKFELWLYATNKDTIKEGWFLNKICDKDNTNKFISGELDIEKNNNFDNFGSLRIVIFKYKNNDEDVFMQEIPVEKALAYLSI</sequence>
<evidence type="ECO:0000313" key="2">
    <source>
        <dbReference type="Proteomes" id="UP000308838"/>
    </source>
</evidence>
<dbReference type="Proteomes" id="UP000308838">
    <property type="component" value="Unassembled WGS sequence"/>
</dbReference>
<dbReference type="RefSeq" id="WP_137620753.1">
    <property type="nucleotide sequence ID" value="NZ_NXLZ01000008.1"/>
</dbReference>
<gene>
    <name evidence="1" type="ORF">CQA69_05270</name>
</gene>
<accession>A0A4U7BP02</accession>
<dbReference type="AlphaFoldDB" id="A0A4U7BP02"/>
<proteinExistence type="predicted"/>
<reference evidence="1 2" key="1">
    <citation type="submission" date="2018-05" db="EMBL/GenBank/DDBJ databases">
        <title>Novel Campyloabacter and Helicobacter Species and Strains.</title>
        <authorList>
            <person name="Mannion A.J."/>
            <person name="Shen Z."/>
            <person name="Fox J.G."/>
        </authorList>
    </citation>
    <scope>NUCLEOTIDE SEQUENCE [LARGE SCALE GENOMIC DNA]</scope>
    <source>
        <strain evidence="2">MIT17-664</strain>
    </source>
</reference>
<dbReference type="EMBL" id="NXLZ01000008">
    <property type="protein sequence ID" value="TKX30646.1"/>
    <property type="molecule type" value="Genomic_DNA"/>
</dbReference>
<organism evidence="1 2">
    <name type="scientific">Campylobacter estrildidarum</name>
    <dbReference type="NCBI Taxonomy" id="2510189"/>
    <lineage>
        <taxon>Bacteria</taxon>
        <taxon>Pseudomonadati</taxon>
        <taxon>Campylobacterota</taxon>
        <taxon>Epsilonproteobacteria</taxon>
        <taxon>Campylobacterales</taxon>
        <taxon>Campylobacteraceae</taxon>
        <taxon>Campylobacter</taxon>
    </lineage>
</organism>